<accession>A0A1V8RKV4</accession>
<keyword evidence="4" id="KW-0808">Transferase</keyword>
<keyword evidence="2" id="KW-0270">Exopolysaccharide synthesis</keyword>
<gene>
    <name evidence="4" type="ORF">BFN67_23175</name>
</gene>
<keyword evidence="5" id="KW-1185">Reference proteome</keyword>
<dbReference type="EMBL" id="MDET01000048">
    <property type="protein sequence ID" value="OQM73837.1"/>
    <property type="molecule type" value="Genomic_DNA"/>
</dbReference>
<dbReference type="Pfam" id="PF02397">
    <property type="entry name" value="Bac_transf"/>
    <property type="match status" value="1"/>
</dbReference>
<dbReference type="PANTHER" id="PTHR30576:SF10">
    <property type="entry name" value="SLL5057 PROTEIN"/>
    <property type="match status" value="1"/>
</dbReference>
<evidence type="ECO:0000313" key="4">
    <source>
        <dbReference type="EMBL" id="OQM73837.1"/>
    </source>
</evidence>
<dbReference type="GO" id="GO:0000271">
    <property type="term" value="P:polysaccharide biosynthetic process"/>
    <property type="evidence" value="ECO:0007669"/>
    <property type="project" value="UniProtKB-KW"/>
</dbReference>
<dbReference type="Proteomes" id="UP000191905">
    <property type="component" value="Unassembled WGS sequence"/>
</dbReference>
<dbReference type="AlphaFoldDB" id="A0A1V8RKV4"/>
<evidence type="ECO:0000256" key="1">
    <source>
        <dbReference type="ARBA" id="ARBA00006464"/>
    </source>
</evidence>
<dbReference type="InterPro" id="IPR003362">
    <property type="entry name" value="Bact_transf"/>
</dbReference>
<dbReference type="PANTHER" id="PTHR30576">
    <property type="entry name" value="COLANIC BIOSYNTHESIS UDP-GLUCOSE LIPID CARRIER TRANSFERASE"/>
    <property type="match status" value="1"/>
</dbReference>
<name>A0A1V8RKV4_9HYPH</name>
<evidence type="ECO:0000313" key="5">
    <source>
        <dbReference type="Proteomes" id="UP000191905"/>
    </source>
</evidence>
<feature type="domain" description="Bacterial sugar transferase" evidence="3">
    <location>
        <begin position="3"/>
        <end position="173"/>
    </location>
</feature>
<sequence>MNRIIEFVLAGVGALMAAPVILGCAAAIRLTSSGSAIFRQVRVGLNEQPFTCLKLRTMYLNTGDAPSHETKVSAITPVGHFLRRTKLDELPQLWNILKGEMSFVGPRPCLPSQVELIAARRKRGVYAIRPGITGVAQVAGVDMSDPERLAKLDAVYLAEYSLMTDLRLIMATLFGAGRGDRVRS</sequence>
<proteinExistence type="inferred from homology"/>
<reference evidence="4 5" key="1">
    <citation type="journal article" date="2016" name="Int. J. Syst. Evol. Microbiol.">
        <title>Pseudaminobacter manganicus sp. nov., isolated from sludge of a manganese mine.</title>
        <authorList>
            <person name="Li J."/>
            <person name="Huang J."/>
            <person name="Liao S."/>
            <person name="Wang G."/>
        </authorList>
    </citation>
    <scope>NUCLEOTIDE SEQUENCE [LARGE SCALE GENOMIC DNA]</scope>
    <source>
        <strain evidence="4 5">JH-7</strain>
    </source>
</reference>
<dbReference type="OrthoDB" id="9808602at2"/>
<dbReference type="RefSeq" id="WP_080921296.1">
    <property type="nucleotide sequence ID" value="NZ_MDET01000048.1"/>
</dbReference>
<dbReference type="GO" id="GO:0016780">
    <property type="term" value="F:phosphotransferase activity, for other substituted phosphate groups"/>
    <property type="evidence" value="ECO:0007669"/>
    <property type="project" value="TreeGrafter"/>
</dbReference>
<comment type="similarity">
    <text evidence="1">Belongs to the bacterial sugar transferase family.</text>
</comment>
<dbReference type="PROSITE" id="PS51257">
    <property type="entry name" value="PROKAR_LIPOPROTEIN"/>
    <property type="match status" value="1"/>
</dbReference>
<evidence type="ECO:0000256" key="2">
    <source>
        <dbReference type="ARBA" id="ARBA00023169"/>
    </source>
</evidence>
<dbReference type="STRING" id="1873176.BFN67_23175"/>
<evidence type="ECO:0000259" key="3">
    <source>
        <dbReference type="Pfam" id="PF02397"/>
    </source>
</evidence>
<comment type="caution">
    <text evidence="4">The sequence shown here is derived from an EMBL/GenBank/DDBJ whole genome shotgun (WGS) entry which is preliminary data.</text>
</comment>
<organism evidence="4 5">
    <name type="scientific">Manganibacter manganicus</name>
    <dbReference type="NCBI Taxonomy" id="1873176"/>
    <lineage>
        <taxon>Bacteria</taxon>
        <taxon>Pseudomonadati</taxon>
        <taxon>Pseudomonadota</taxon>
        <taxon>Alphaproteobacteria</taxon>
        <taxon>Hyphomicrobiales</taxon>
        <taxon>Phyllobacteriaceae</taxon>
        <taxon>Manganibacter</taxon>
    </lineage>
</organism>
<protein>
    <submittedName>
        <fullName evidence="4">Lipid carrier--UDP-N-acetylgalactosaminyltransferase</fullName>
    </submittedName>
</protein>